<dbReference type="SMART" id="SM00448">
    <property type="entry name" value="REC"/>
    <property type="match status" value="1"/>
</dbReference>
<evidence type="ECO:0000259" key="3">
    <source>
        <dbReference type="PROSITE" id="PS50110"/>
    </source>
</evidence>
<dbReference type="InterPro" id="IPR011006">
    <property type="entry name" value="CheY-like_superfamily"/>
</dbReference>
<dbReference type="EMBL" id="FWZT01000030">
    <property type="protein sequence ID" value="SMF76691.1"/>
    <property type="molecule type" value="Genomic_DNA"/>
</dbReference>
<dbReference type="Gene3D" id="3.40.50.2300">
    <property type="match status" value="1"/>
</dbReference>
<protein>
    <submittedName>
        <fullName evidence="4">Response regulator receiver domain-containing protein</fullName>
    </submittedName>
</protein>
<evidence type="ECO:0000313" key="4">
    <source>
        <dbReference type="EMBL" id="SMF76691.1"/>
    </source>
</evidence>
<feature type="domain" description="Response regulatory" evidence="3">
    <location>
        <begin position="3"/>
        <end position="115"/>
    </location>
</feature>
<feature type="modified residue" description="4-aspartylphosphate" evidence="2">
    <location>
        <position position="52"/>
    </location>
</feature>
<dbReference type="PROSITE" id="PS50110">
    <property type="entry name" value="RESPONSE_REGULATORY"/>
    <property type="match status" value="1"/>
</dbReference>
<dbReference type="OrthoDB" id="5291659at2"/>
<dbReference type="AlphaFoldDB" id="A0A1Y6CME4"/>
<reference evidence="5" key="1">
    <citation type="submission" date="2017-04" db="EMBL/GenBank/DDBJ databases">
        <authorList>
            <person name="Varghese N."/>
            <person name="Submissions S."/>
        </authorList>
    </citation>
    <scope>NUCLEOTIDE SEQUENCE [LARGE SCALE GENOMIC DNA]</scope>
    <source>
        <strain evidence="5">RKEM611</strain>
    </source>
</reference>
<dbReference type="STRING" id="1513793.SAMN06296036_13053"/>
<organism evidence="4 5">
    <name type="scientific">Pseudobacteriovorax antillogorgiicola</name>
    <dbReference type="NCBI Taxonomy" id="1513793"/>
    <lineage>
        <taxon>Bacteria</taxon>
        <taxon>Pseudomonadati</taxon>
        <taxon>Bdellovibrionota</taxon>
        <taxon>Oligoflexia</taxon>
        <taxon>Oligoflexales</taxon>
        <taxon>Pseudobacteriovoracaceae</taxon>
        <taxon>Pseudobacteriovorax</taxon>
    </lineage>
</organism>
<evidence type="ECO:0000313" key="5">
    <source>
        <dbReference type="Proteomes" id="UP000192907"/>
    </source>
</evidence>
<proteinExistence type="predicted"/>
<dbReference type="InterPro" id="IPR001789">
    <property type="entry name" value="Sig_transdc_resp-reg_receiver"/>
</dbReference>
<gene>
    <name evidence="4" type="ORF">SAMN06296036_13053</name>
</gene>
<sequence length="120" mass="13431">MSRILIIDDTLDLRDLLKTFFDALGHEVLEASSGRQGLEKIREHSPDIVITDIIMPDMNGIDMIKSLRKFDKRLPVVAMSGYQDELTNVKRLGVAAAFVKPPNLEELQNLVELVLGKKSA</sequence>
<dbReference type="RefSeq" id="WP_132324926.1">
    <property type="nucleotide sequence ID" value="NZ_FWZT01000030.1"/>
</dbReference>
<evidence type="ECO:0000256" key="1">
    <source>
        <dbReference type="ARBA" id="ARBA00022553"/>
    </source>
</evidence>
<dbReference type="SUPFAM" id="SSF52172">
    <property type="entry name" value="CheY-like"/>
    <property type="match status" value="1"/>
</dbReference>
<dbReference type="Proteomes" id="UP000192907">
    <property type="component" value="Unassembled WGS sequence"/>
</dbReference>
<dbReference type="GO" id="GO:0000160">
    <property type="term" value="P:phosphorelay signal transduction system"/>
    <property type="evidence" value="ECO:0007669"/>
    <property type="project" value="InterPro"/>
</dbReference>
<evidence type="ECO:0000256" key="2">
    <source>
        <dbReference type="PROSITE-ProRule" id="PRU00169"/>
    </source>
</evidence>
<dbReference type="Pfam" id="PF00072">
    <property type="entry name" value="Response_reg"/>
    <property type="match status" value="1"/>
</dbReference>
<accession>A0A1Y6CME4</accession>
<dbReference type="PANTHER" id="PTHR44591">
    <property type="entry name" value="STRESS RESPONSE REGULATOR PROTEIN 1"/>
    <property type="match status" value="1"/>
</dbReference>
<name>A0A1Y6CME4_9BACT</name>
<dbReference type="PANTHER" id="PTHR44591:SF3">
    <property type="entry name" value="RESPONSE REGULATORY DOMAIN-CONTAINING PROTEIN"/>
    <property type="match status" value="1"/>
</dbReference>
<keyword evidence="1 2" id="KW-0597">Phosphoprotein</keyword>
<dbReference type="InterPro" id="IPR050595">
    <property type="entry name" value="Bact_response_regulator"/>
</dbReference>
<keyword evidence="5" id="KW-1185">Reference proteome</keyword>